<comment type="similarity">
    <text evidence="6">Belongs to the peptidase M3 family.</text>
</comment>
<dbReference type="Proteomes" id="UP000181884">
    <property type="component" value="Unassembled WGS sequence"/>
</dbReference>
<evidence type="ECO:0000256" key="6">
    <source>
        <dbReference type="RuleBase" id="RU003435"/>
    </source>
</evidence>
<protein>
    <submittedName>
        <fullName evidence="8">Oligoendopeptidase, M3 family</fullName>
    </submittedName>
</protein>
<feature type="domain" description="Peptidase M3A/M3B catalytic" evidence="7">
    <location>
        <begin position="165"/>
        <end position="546"/>
    </location>
</feature>
<reference evidence="8 9" key="1">
    <citation type="submission" date="2014-12" db="EMBL/GenBank/DDBJ databases">
        <title>Draft genome sequences of 29 type strains of Enterococci.</title>
        <authorList>
            <person name="Zhong Z."/>
            <person name="Sun Z."/>
            <person name="Liu W."/>
            <person name="Zhang W."/>
            <person name="Zhang H."/>
        </authorList>
    </citation>
    <scope>NUCLEOTIDE SEQUENCE [LARGE SCALE GENOMIC DNA]</scope>
    <source>
        <strain evidence="8 9">DSM 17029</strain>
    </source>
</reference>
<evidence type="ECO:0000256" key="1">
    <source>
        <dbReference type="ARBA" id="ARBA00022670"/>
    </source>
</evidence>
<dbReference type="NCBIfam" id="TIGR02289">
    <property type="entry name" value="M3_not_pepF"/>
    <property type="match status" value="1"/>
</dbReference>
<evidence type="ECO:0000259" key="7">
    <source>
        <dbReference type="Pfam" id="PF01432"/>
    </source>
</evidence>
<proteinExistence type="inferred from homology"/>
<comment type="cofactor">
    <cofactor evidence="6">
        <name>Zn(2+)</name>
        <dbReference type="ChEBI" id="CHEBI:29105"/>
    </cofactor>
    <text evidence="6">Binds 1 zinc ion.</text>
</comment>
<dbReference type="InterPro" id="IPR011976">
    <property type="entry name" value="Pept_M3B_oligopep-rel"/>
</dbReference>
<dbReference type="Gene3D" id="1.10.1370.30">
    <property type="match status" value="1"/>
</dbReference>
<dbReference type="GO" id="GO:0046872">
    <property type="term" value="F:metal ion binding"/>
    <property type="evidence" value="ECO:0007669"/>
    <property type="project" value="UniProtKB-UniRule"/>
</dbReference>
<name>A0A1L8RJE1_9ENTE</name>
<dbReference type="Pfam" id="PF01432">
    <property type="entry name" value="Peptidase_M3"/>
    <property type="match status" value="1"/>
</dbReference>
<dbReference type="STRING" id="214095.RU97_GL000110"/>
<dbReference type="SUPFAM" id="SSF55486">
    <property type="entry name" value="Metalloproteases ('zincins'), catalytic domain"/>
    <property type="match status" value="1"/>
</dbReference>
<dbReference type="AlphaFoldDB" id="A0A1L8RJE1"/>
<dbReference type="RefSeq" id="WP_067391444.1">
    <property type="nucleotide sequence ID" value="NZ_JXKH01000001.1"/>
</dbReference>
<accession>A0A1L8RJE1</accession>
<dbReference type="InterPro" id="IPR045090">
    <property type="entry name" value="Pept_M3A_M3B"/>
</dbReference>
<evidence type="ECO:0000256" key="4">
    <source>
        <dbReference type="ARBA" id="ARBA00022833"/>
    </source>
</evidence>
<evidence type="ECO:0000313" key="8">
    <source>
        <dbReference type="EMBL" id="OJG19877.1"/>
    </source>
</evidence>
<dbReference type="GO" id="GO:0004222">
    <property type="term" value="F:metalloendopeptidase activity"/>
    <property type="evidence" value="ECO:0007669"/>
    <property type="project" value="InterPro"/>
</dbReference>
<dbReference type="InterPro" id="IPR001567">
    <property type="entry name" value="Pept_M3A_M3B_dom"/>
</dbReference>
<sequence length="566" mass="66016">MKFSEYVYTRPNYEEFKEEFLQHVQLLEDADSAATAITQVSKLDDLRSFIDTQTNLVVIRYSINTNDAFYEAEDEYWSDYLPRYQALTNRFYQVLLNNSFLPELKEAFPTTLFLFAESELKVFHDDIIPLLQEENRLSSEYSKLVASAQLPFDGQILTLPQLTPYMQSKDRQVRKAAAQTHTAFFEQHEATFDRIYDDMVKVRTKIAQQLGYPDFVALSYDRMKRFDYDREMVAGYRKEILEQVVPVAQRLYERQADRLGLAELAYYDLPLEFLSGNATPKGDHDALLEHAQAMYHELSPETGAFFDFMLEHELLDLKSKKGKQSGGYCTYIADYQAPFIFANFNGTSGDVDVLTHEAGHAFQCFESRWIKQPEIVFPTFESAEIHSMSMEFITWPWMEGFFQDETQKYKFSHLGNAVQFLPYGVLVDHFQHEVYEHPEMTPAERKATWRKLEKMYNPHKNYEDSPALERGIYWYRQGHIFNSPFYYIDYTLAQVCAFQFWKRFQVDQDPQAWDDYLAICKVGGSQTFLELVATAHLKSPFTKGVLTDVMAAIDAYLMSIPDSALN</sequence>
<organism evidence="8 9">
    <name type="scientific">Enterococcus canis</name>
    <dbReference type="NCBI Taxonomy" id="214095"/>
    <lineage>
        <taxon>Bacteria</taxon>
        <taxon>Bacillati</taxon>
        <taxon>Bacillota</taxon>
        <taxon>Bacilli</taxon>
        <taxon>Lactobacillales</taxon>
        <taxon>Enterococcaceae</taxon>
        <taxon>Enterococcus</taxon>
    </lineage>
</organism>
<keyword evidence="4 6" id="KW-0862">Zinc</keyword>
<dbReference type="GO" id="GO:0006508">
    <property type="term" value="P:proteolysis"/>
    <property type="evidence" value="ECO:0007669"/>
    <property type="project" value="UniProtKB-KW"/>
</dbReference>
<keyword evidence="5 6" id="KW-0482">Metalloprotease</keyword>
<keyword evidence="3 6" id="KW-0378">Hydrolase</keyword>
<keyword evidence="1 6" id="KW-0645">Protease</keyword>
<evidence type="ECO:0000313" key="9">
    <source>
        <dbReference type="Proteomes" id="UP000181884"/>
    </source>
</evidence>
<dbReference type="EMBL" id="JXKH01000001">
    <property type="protein sequence ID" value="OJG19877.1"/>
    <property type="molecule type" value="Genomic_DNA"/>
</dbReference>
<comment type="caution">
    <text evidence="8">The sequence shown here is derived from an EMBL/GenBank/DDBJ whole genome shotgun (WGS) entry which is preliminary data.</text>
</comment>
<evidence type="ECO:0000256" key="2">
    <source>
        <dbReference type="ARBA" id="ARBA00022723"/>
    </source>
</evidence>
<dbReference type="GO" id="GO:0006518">
    <property type="term" value="P:peptide metabolic process"/>
    <property type="evidence" value="ECO:0007669"/>
    <property type="project" value="TreeGrafter"/>
</dbReference>
<gene>
    <name evidence="8" type="ORF">RU97_GL000110</name>
</gene>
<keyword evidence="9" id="KW-1185">Reference proteome</keyword>
<dbReference type="CDD" id="cd09606">
    <property type="entry name" value="M3B_PepF"/>
    <property type="match status" value="1"/>
</dbReference>
<evidence type="ECO:0000256" key="3">
    <source>
        <dbReference type="ARBA" id="ARBA00022801"/>
    </source>
</evidence>
<keyword evidence="2 6" id="KW-0479">Metal-binding</keyword>
<dbReference type="PANTHER" id="PTHR11804:SF28">
    <property type="entry name" value="OLIGOENDOPEPTIDASE F"/>
    <property type="match status" value="1"/>
</dbReference>
<evidence type="ECO:0000256" key="5">
    <source>
        <dbReference type="ARBA" id="ARBA00023049"/>
    </source>
</evidence>
<dbReference type="PANTHER" id="PTHR11804">
    <property type="entry name" value="PROTEASE M3 THIMET OLIGOPEPTIDASE-RELATED"/>
    <property type="match status" value="1"/>
</dbReference>